<evidence type="ECO:0000313" key="1">
    <source>
        <dbReference type="EMBL" id="PSG94509.1"/>
    </source>
</evidence>
<protein>
    <submittedName>
        <fullName evidence="1">Uncharacterized protein</fullName>
    </submittedName>
</protein>
<keyword evidence="2" id="KW-1185">Reference proteome</keyword>
<organism evidence="1 2">
    <name type="scientific">Mesoflavibacter zeaxanthinifaciens subsp. sabulilitoris</name>
    <dbReference type="NCBI Taxonomy" id="1520893"/>
    <lineage>
        <taxon>Bacteria</taxon>
        <taxon>Pseudomonadati</taxon>
        <taxon>Bacteroidota</taxon>
        <taxon>Flavobacteriia</taxon>
        <taxon>Flavobacteriales</taxon>
        <taxon>Flavobacteriaceae</taxon>
        <taxon>Mesoflavibacter</taxon>
    </lineage>
</organism>
<reference evidence="1 2" key="1">
    <citation type="submission" date="2018-03" db="EMBL/GenBank/DDBJ databases">
        <title>Mesoflavibacter sp. HG37 and Mesoflavibacter sp. HG96 sp.nov., two marine bacteria isolated from seawater of Western Pacific Ocean.</title>
        <authorList>
            <person name="Cheng H."/>
            <person name="Wu Y.-H."/>
            <person name="Guo L.-L."/>
            <person name="Xu X.-W."/>
        </authorList>
    </citation>
    <scope>NUCLEOTIDE SEQUENCE [LARGE SCALE GENOMIC DNA]</scope>
    <source>
        <strain evidence="1 2">KCTC 42117</strain>
    </source>
</reference>
<name>A0A2T1NNP1_9FLAO</name>
<evidence type="ECO:0000313" key="2">
    <source>
        <dbReference type="Proteomes" id="UP000238430"/>
    </source>
</evidence>
<accession>A0A2T1NNP1</accession>
<gene>
    <name evidence="1" type="ORF">C7H61_00820</name>
</gene>
<sequence length="69" mass="8190">MDKRINQIYTCCINNKVIVVDTNLEAFYKQLKALGIIDITYWGFYKNFKDRSALTIVKDSKTYYLQKNL</sequence>
<proteinExistence type="predicted"/>
<dbReference type="EMBL" id="PXOT01000010">
    <property type="protein sequence ID" value="PSG94509.1"/>
    <property type="molecule type" value="Genomic_DNA"/>
</dbReference>
<dbReference type="Proteomes" id="UP000238430">
    <property type="component" value="Unassembled WGS sequence"/>
</dbReference>
<comment type="caution">
    <text evidence="1">The sequence shown here is derived from an EMBL/GenBank/DDBJ whole genome shotgun (WGS) entry which is preliminary data.</text>
</comment>
<dbReference type="AlphaFoldDB" id="A0A2T1NNP1"/>